<dbReference type="Proteomes" id="UP000037696">
    <property type="component" value="Unassembled WGS sequence"/>
</dbReference>
<sequence>MSSRVDDHERQAIQEEKIRRDDTMEGFGIDRVEPTTDEQKKQETDQLLTQMPTRLLQVHLEYIAEGSGAYNAYQREATAREFDIRPTAEKILDDLMDSEED</sequence>
<feature type="compositionally biased region" description="Basic and acidic residues" evidence="1">
    <location>
        <begin position="1"/>
        <end position="44"/>
    </location>
</feature>
<evidence type="ECO:0000313" key="2">
    <source>
        <dbReference type="EMBL" id="KOS36457.1"/>
    </source>
</evidence>
<organism evidence="2 3">
    <name type="scientific">Penicillium nordicum</name>
    <dbReference type="NCBI Taxonomy" id="229535"/>
    <lineage>
        <taxon>Eukaryota</taxon>
        <taxon>Fungi</taxon>
        <taxon>Dikarya</taxon>
        <taxon>Ascomycota</taxon>
        <taxon>Pezizomycotina</taxon>
        <taxon>Eurotiomycetes</taxon>
        <taxon>Eurotiomycetidae</taxon>
        <taxon>Eurotiales</taxon>
        <taxon>Aspergillaceae</taxon>
        <taxon>Penicillium</taxon>
    </lineage>
</organism>
<comment type="caution">
    <text evidence="2">The sequence shown here is derived from an EMBL/GenBank/DDBJ whole genome shotgun (WGS) entry which is preliminary data.</text>
</comment>
<evidence type="ECO:0000256" key="1">
    <source>
        <dbReference type="SAM" id="MobiDB-lite"/>
    </source>
</evidence>
<dbReference type="AlphaFoldDB" id="A0A0M8NSM4"/>
<name>A0A0M8NSM4_9EURO</name>
<dbReference type="OrthoDB" id="4369461at2759"/>
<feature type="region of interest" description="Disordered" evidence="1">
    <location>
        <begin position="1"/>
        <end position="45"/>
    </location>
</feature>
<evidence type="ECO:0000313" key="3">
    <source>
        <dbReference type="Proteomes" id="UP000037696"/>
    </source>
</evidence>
<gene>
    <name evidence="2" type="ORF">ACN38_g12798</name>
</gene>
<protein>
    <submittedName>
        <fullName evidence="2">Uncharacterized protein</fullName>
    </submittedName>
</protein>
<dbReference type="EMBL" id="LHQQ01000452">
    <property type="protein sequence ID" value="KOS36457.1"/>
    <property type="molecule type" value="Genomic_DNA"/>
</dbReference>
<keyword evidence="3" id="KW-1185">Reference proteome</keyword>
<reference evidence="2 3" key="1">
    <citation type="submission" date="2015-08" db="EMBL/GenBank/DDBJ databases">
        <title>Genome sequencing of Penicillium nordicum.</title>
        <authorList>
            <person name="Nguyen H.D."/>
            <person name="Seifert K.A."/>
        </authorList>
    </citation>
    <scope>NUCLEOTIDE SEQUENCE [LARGE SCALE GENOMIC DNA]</scope>
    <source>
        <strain evidence="2 3">DAOMC 185683</strain>
    </source>
</reference>
<proteinExistence type="predicted"/>
<accession>A0A0M8NSM4</accession>